<reference evidence="15 16" key="1">
    <citation type="journal article" date="2019" name="Sci. Rep.">
        <title>Comparative genomics of chytrid fungi reveal insights into the obligate biotrophic and pathogenic lifestyle of Synchytrium endobioticum.</title>
        <authorList>
            <person name="van de Vossenberg B.T.L.H."/>
            <person name="Warris S."/>
            <person name="Nguyen H.D.T."/>
            <person name="van Gent-Pelzer M.P.E."/>
            <person name="Joly D.L."/>
            <person name="van de Geest H.C."/>
            <person name="Bonants P.J.M."/>
            <person name="Smith D.S."/>
            <person name="Levesque C.A."/>
            <person name="van der Lee T.A.J."/>
        </authorList>
    </citation>
    <scope>NUCLEOTIDE SEQUENCE [LARGE SCALE GENOMIC DNA]</scope>
    <source>
        <strain evidence="15 16">MB42</strain>
    </source>
</reference>
<comment type="similarity">
    <text evidence="9">Belongs to the SMARCC family.</text>
</comment>
<dbReference type="AlphaFoldDB" id="A0A507DJ76"/>
<accession>A0A507DJ76</accession>
<dbReference type="PROSITE" id="PS50934">
    <property type="entry name" value="SWIRM"/>
    <property type="match status" value="1"/>
</dbReference>
<evidence type="ECO:0000259" key="13">
    <source>
        <dbReference type="PROSITE" id="PS50934"/>
    </source>
</evidence>
<dbReference type="FunFam" id="1.10.10.10:FF:000020">
    <property type="entry name" value="SWI/SNF complex subunit SMARCC2 isoform c"/>
    <property type="match status" value="1"/>
</dbReference>
<keyword evidence="2" id="KW-0479">Metal-binding</keyword>
<name>A0A507DJ76_9FUNG</name>
<feature type="region of interest" description="Disordered" evidence="11">
    <location>
        <begin position="217"/>
        <end position="249"/>
    </location>
</feature>
<keyword evidence="10" id="KW-0175">Coiled coil</keyword>
<evidence type="ECO:0000256" key="7">
    <source>
        <dbReference type="ARBA" id="ARBA00023163"/>
    </source>
</evidence>
<dbReference type="InterPro" id="IPR009057">
    <property type="entry name" value="Homeodomain-like_sf"/>
</dbReference>
<evidence type="ECO:0000256" key="5">
    <source>
        <dbReference type="ARBA" id="ARBA00022853"/>
    </source>
</evidence>
<dbReference type="InterPro" id="IPR036388">
    <property type="entry name" value="WH-like_DNA-bd_sf"/>
</dbReference>
<dbReference type="Gene3D" id="1.10.10.60">
    <property type="entry name" value="Homeodomain-like"/>
    <property type="match status" value="1"/>
</dbReference>
<feature type="domain" description="SANT" evidence="14">
    <location>
        <begin position="318"/>
        <end position="369"/>
    </location>
</feature>
<comment type="caution">
    <text evidence="15">The sequence shown here is derived from an EMBL/GenBank/DDBJ whole genome shotgun (WGS) entry which is preliminary data.</text>
</comment>
<comment type="subcellular location">
    <subcellularLocation>
        <location evidence="1">Nucleus</location>
    </subcellularLocation>
</comment>
<feature type="compositionally biased region" description="Pro residues" evidence="11">
    <location>
        <begin position="21"/>
        <end position="34"/>
    </location>
</feature>
<organism evidence="15 16">
    <name type="scientific">Synchytrium endobioticum</name>
    <dbReference type="NCBI Taxonomy" id="286115"/>
    <lineage>
        <taxon>Eukaryota</taxon>
        <taxon>Fungi</taxon>
        <taxon>Fungi incertae sedis</taxon>
        <taxon>Chytridiomycota</taxon>
        <taxon>Chytridiomycota incertae sedis</taxon>
        <taxon>Chytridiomycetes</taxon>
        <taxon>Synchytriales</taxon>
        <taxon>Synchytriaceae</taxon>
        <taxon>Synchytrium</taxon>
    </lineage>
</organism>
<keyword evidence="6" id="KW-0805">Transcription regulation</keyword>
<dbReference type="SUPFAM" id="SSF46689">
    <property type="entry name" value="Homeodomain-like"/>
    <property type="match status" value="2"/>
</dbReference>
<dbReference type="CDD" id="cd00167">
    <property type="entry name" value="SANT"/>
    <property type="match status" value="1"/>
</dbReference>
<feature type="domain" description="Myb-like" evidence="12">
    <location>
        <begin position="315"/>
        <end position="365"/>
    </location>
</feature>
<evidence type="ECO:0000313" key="15">
    <source>
        <dbReference type="EMBL" id="TPX51663.1"/>
    </source>
</evidence>
<dbReference type="FunFam" id="1.10.10.60:FF:000014">
    <property type="entry name" value="SWI/SNF complex subunit SMARCC2 isoform C"/>
    <property type="match status" value="1"/>
</dbReference>
<dbReference type="STRING" id="286115.A0A507DJ76"/>
<dbReference type="GO" id="GO:0006355">
    <property type="term" value="P:regulation of DNA-templated transcription"/>
    <property type="evidence" value="ECO:0007669"/>
    <property type="project" value="UniProtKB-ARBA"/>
</dbReference>
<evidence type="ECO:0000256" key="4">
    <source>
        <dbReference type="ARBA" id="ARBA00022833"/>
    </source>
</evidence>
<feature type="region of interest" description="Disordered" evidence="11">
    <location>
        <begin position="1"/>
        <end position="34"/>
    </location>
</feature>
<dbReference type="GO" id="GO:0006325">
    <property type="term" value="P:chromatin organization"/>
    <property type="evidence" value="ECO:0007669"/>
    <property type="project" value="UniProtKB-KW"/>
</dbReference>
<dbReference type="PROSITE" id="PS50090">
    <property type="entry name" value="MYB_LIKE"/>
    <property type="match status" value="1"/>
</dbReference>
<dbReference type="SUPFAM" id="SSF57850">
    <property type="entry name" value="RING/U-box"/>
    <property type="match status" value="1"/>
</dbReference>
<dbReference type="InterPro" id="IPR032451">
    <property type="entry name" value="SMARCC_C"/>
</dbReference>
<dbReference type="Pfam" id="PF16495">
    <property type="entry name" value="SWIRM-assoc_1"/>
    <property type="match status" value="1"/>
</dbReference>
<protein>
    <recommendedName>
        <fullName evidence="17">SWIRM domain-containing protein</fullName>
    </recommendedName>
</protein>
<dbReference type="SMART" id="SM00717">
    <property type="entry name" value="SANT"/>
    <property type="match status" value="1"/>
</dbReference>
<evidence type="ECO:0000256" key="8">
    <source>
        <dbReference type="ARBA" id="ARBA00023242"/>
    </source>
</evidence>
<gene>
    <name evidence="15" type="ORF">SeMB42_g01839</name>
</gene>
<feature type="region of interest" description="Disordered" evidence="11">
    <location>
        <begin position="431"/>
        <end position="468"/>
    </location>
</feature>
<dbReference type="InterPro" id="IPR043145">
    <property type="entry name" value="Znf_ZZ_sf"/>
</dbReference>
<feature type="domain" description="SWIRM" evidence="13">
    <location>
        <begin position="42"/>
        <end position="139"/>
    </location>
</feature>
<keyword evidence="16" id="KW-1185">Reference proteome</keyword>
<dbReference type="VEuPathDB" id="FungiDB:SeMB42_g01839"/>
<dbReference type="PANTHER" id="PTHR15381">
    <property type="entry name" value="CHONDROITIN SULFATE PROTEOGLYCAN 5 -RELATED"/>
    <property type="match status" value="1"/>
</dbReference>
<dbReference type="GO" id="GO:0016514">
    <property type="term" value="C:SWI/SNF complex"/>
    <property type="evidence" value="ECO:0007669"/>
    <property type="project" value="UniProtKB-ARBA"/>
</dbReference>
<dbReference type="InterPro" id="IPR017884">
    <property type="entry name" value="SANT_dom"/>
</dbReference>
<evidence type="ECO:0000256" key="1">
    <source>
        <dbReference type="ARBA" id="ARBA00004123"/>
    </source>
</evidence>
<dbReference type="CDD" id="cd02336">
    <property type="entry name" value="ZZ_RSC8"/>
    <property type="match status" value="1"/>
</dbReference>
<feature type="coiled-coil region" evidence="10">
    <location>
        <begin position="511"/>
        <end position="552"/>
    </location>
</feature>
<evidence type="ECO:0000256" key="6">
    <source>
        <dbReference type="ARBA" id="ARBA00023015"/>
    </source>
</evidence>
<evidence type="ECO:0000259" key="14">
    <source>
        <dbReference type="PROSITE" id="PS51293"/>
    </source>
</evidence>
<evidence type="ECO:0000256" key="9">
    <source>
        <dbReference type="ARBA" id="ARBA00049655"/>
    </source>
</evidence>
<keyword evidence="4" id="KW-0862">Zinc</keyword>
<dbReference type="GO" id="GO:0048858">
    <property type="term" value="P:cell projection morphogenesis"/>
    <property type="evidence" value="ECO:0007669"/>
    <property type="project" value="TreeGrafter"/>
</dbReference>
<dbReference type="Pfam" id="PF04433">
    <property type="entry name" value="SWIRM"/>
    <property type="match status" value="1"/>
</dbReference>
<dbReference type="InterPro" id="IPR000433">
    <property type="entry name" value="Znf_ZZ"/>
</dbReference>
<proteinExistence type="inferred from homology"/>
<evidence type="ECO:0000256" key="3">
    <source>
        <dbReference type="ARBA" id="ARBA00022771"/>
    </source>
</evidence>
<sequence length="632" mass="68385">MMDIDAPYAQPEEPPVTLVDLPPPQTSSSSKPPPLPIQQHEIIIPSYAAWFKFSDIHPTEMNGLPEFFNGRNKSKTPQIYKDYRDFMVNTYRLNPVEYLTVTACRRNLAGDVCAIIRVHAFLEQWGLINYQVDPDSRPTLMGPAMTGHFRVTADTPRGLIPFQPAAPANLRSNSAQSVAGWTTTSSNVAAPPAPGMVGTSSNAADVKLDAGMATSRNIYQPTSSSSSSSNVTATTTAGTKRVKDDEVADTDVKRTRLNCQTCGVECSKQRYHCVRKPDLDICPNCYSEGRFPSAYFAADFVQLDDKPTSLTADGNTKSRVEPWSDKESLLLLEGVEMYDDWNKVSQHVGNGRTPEQCLQQFLALPIEDGYLTGSGGLDELGLIGGKYGDTSPLMPADNPVLTLATFVAGFVKPSVAKAAADAAVKKIEDSLGSRKAGKEAGHGMDTDEKDGAQSANGNGKAEEDGAAAKKETAEAAIAMSLGAAAGKAYKLSSQEEREAARLVFELSSYQLRKMKLKLEYFEKMEEALENERRDLERERQKLFAERQAFRKHQLLLNNPSTAVGSSSSTMGNNNNINLGGLTGEYGLLPPHSGIAGMAMSGMMGVGVMNAPVIDPDEFARGHQGAMDAYLNL</sequence>
<dbReference type="SMART" id="SM00291">
    <property type="entry name" value="ZnF_ZZ"/>
    <property type="match status" value="1"/>
</dbReference>
<dbReference type="Gene3D" id="3.30.60.90">
    <property type="match status" value="1"/>
</dbReference>
<keyword evidence="5" id="KW-0156">Chromatin regulator</keyword>
<dbReference type="PROSITE" id="PS51293">
    <property type="entry name" value="SANT"/>
    <property type="match status" value="1"/>
</dbReference>
<dbReference type="EMBL" id="QEAN01000051">
    <property type="protein sequence ID" value="TPX51663.1"/>
    <property type="molecule type" value="Genomic_DNA"/>
</dbReference>
<feature type="compositionally biased region" description="Basic and acidic residues" evidence="11">
    <location>
        <begin position="431"/>
        <end position="451"/>
    </location>
</feature>
<keyword evidence="3" id="KW-0863">Zinc-finger</keyword>
<dbReference type="Gene3D" id="1.10.10.10">
    <property type="entry name" value="Winged helix-like DNA-binding domain superfamily/Winged helix DNA-binding domain"/>
    <property type="match status" value="1"/>
</dbReference>
<dbReference type="PANTHER" id="PTHR15381:SF1">
    <property type="entry name" value="CHONDROITIN SULFATE PROTEOGLYCAN 5"/>
    <property type="match status" value="1"/>
</dbReference>
<evidence type="ECO:0000256" key="2">
    <source>
        <dbReference type="ARBA" id="ARBA00022723"/>
    </source>
</evidence>
<dbReference type="GO" id="GO:0008270">
    <property type="term" value="F:zinc ion binding"/>
    <property type="evidence" value="ECO:0007669"/>
    <property type="project" value="UniProtKB-KW"/>
</dbReference>
<keyword evidence="8" id="KW-0539">Nucleus</keyword>
<evidence type="ECO:0000256" key="11">
    <source>
        <dbReference type="SAM" id="MobiDB-lite"/>
    </source>
</evidence>
<dbReference type="Proteomes" id="UP000317494">
    <property type="component" value="Unassembled WGS sequence"/>
</dbReference>
<dbReference type="Pfam" id="PF00569">
    <property type="entry name" value="ZZ"/>
    <property type="match status" value="1"/>
</dbReference>
<evidence type="ECO:0000313" key="16">
    <source>
        <dbReference type="Proteomes" id="UP000317494"/>
    </source>
</evidence>
<evidence type="ECO:0000259" key="12">
    <source>
        <dbReference type="PROSITE" id="PS50090"/>
    </source>
</evidence>
<evidence type="ECO:0000256" key="10">
    <source>
        <dbReference type="SAM" id="Coils"/>
    </source>
</evidence>
<keyword evidence="7" id="KW-0804">Transcription</keyword>
<dbReference type="InterPro" id="IPR001005">
    <property type="entry name" value="SANT/Myb"/>
</dbReference>
<dbReference type="InterPro" id="IPR007526">
    <property type="entry name" value="SWIRM"/>
</dbReference>
<dbReference type="Pfam" id="PF00249">
    <property type="entry name" value="Myb_DNA-binding"/>
    <property type="match status" value="1"/>
</dbReference>
<dbReference type="InterPro" id="IPR041984">
    <property type="entry name" value="Rsc8/Ssr1/Ssr2_ZZ"/>
</dbReference>
<evidence type="ECO:0008006" key="17">
    <source>
        <dbReference type="Google" id="ProtNLM"/>
    </source>
</evidence>